<name>A0A139GY64_9PEZI</name>
<dbReference type="EMBL" id="LFZN01000233">
    <property type="protein sequence ID" value="KXS95109.1"/>
    <property type="molecule type" value="Genomic_DNA"/>
</dbReference>
<keyword evidence="3" id="KW-1185">Reference proteome</keyword>
<organism evidence="2 3">
    <name type="scientific">Pseudocercospora eumusae</name>
    <dbReference type="NCBI Taxonomy" id="321146"/>
    <lineage>
        <taxon>Eukaryota</taxon>
        <taxon>Fungi</taxon>
        <taxon>Dikarya</taxon>
        <taxon>Ascomycota</taxon>
        <taxon>Pezizomycotina</taxon>
        <taxon>Dothideomycetes</taxon>
        <taxon>Dothideomycetidae</taxon>
        <taxon>Mycosphaerellales</taxon>
        <taxon>Mycosphaerellaceae</taxon>
        <taxon>Pseudocercospora</taxon>
    </lineage>
</organism>
<evidence type="ECO:0000313" key="3">
    <source>
        <dbReference type="Proteomes" id="UP000070133"/>
    </source>
</evidence>
<dbReference type="Proteomes" id="UP000070133">
    <property type="component" value="Unassembled WGS sequence"/>
</dbReference>
<evidence type="ECO:0000313" key="2">
    <source>
        <dbReference type="EMBL" id="KXS95109.1"/>
    </source>
</evidence>
<feature type="compositionally biased region" description="Polar residues" evidence="1">
    <location>
        <begin position="173"/>
        <end position="188"/>
    </location>
</feature>
<feature type="compositionally biased region" description="Basic and acidic residues" evidence="1">
    <location>
        <begin position="115"/>
        <end position="141"/>
    </location>
</feature>
<protein>
    <submittedName>
        <fullName evidence="2">Uncharacterized protein</fullName>
    </submittedName>
</protein>
<sequence>MSAPRSLGGVCSHWYIGQPAYCQMCLHALQAPYQYGVYGREENSNLQRYLQDERVKDQQRRDLRRLQDLDGRMDLMQNGTAAILDFWGRQQPPSSYPYPPRITELDASTPPGRPRVTDQVDPRRDHEPREGTTRRPSDVRRYINPGPPEVGMGSIERTSHVGPNHSHRRQPLRSITGTSAHNSRNSRSVLDEDMGESSFDRAGYETDERIRRRRRH</sequence>
<dbReference type="AlphaFoldDB" id="A0A139GY64"/>
<feature type="region of interest" description="Disordered" evidence="1">
    <location>
        <begin position="88"/>
        <end position="216"/>
    </location>
</feature>
<proteinExistence type="predicted"/>
<reference evidence="2 3" key="1">
    <citation type="submission" date="2015-07" db="EMBL/GenBank/DDBJ databases">
        <title>Comparative genomics of the Sigatoka disease complex on banana suggests a link between parallel evolutionary changes in Pseudocercospora fijiensis and Pseudocercospora eumusae and increased virulence on the banana host.</title>
        <authorList>
            <person name="Chang T.-C."/>
            <person name="Salvucci A."/>
            <person name="Crous P.W."/>
            <person name="Stergiopoulos I."/>
        </authorList>
    </citation>
    <scope>NUCLEOTIDE SEQUENCE [LARGE SCALE GENOMIC DNA]</scope>
    <source>
        <strain evidence="2 3">CBS 114824</strain>
    </source>
</reference>
<dbReference type="OrthoDB" id="3650872at2759"/>
<gene>
    <name evidence="2" type="ORF">AC578_7425</name>
</gene>
<feature type="compositionally biased region" description="Basic and acidic residues" evidence="1">
    <location>
        <begin position="198"/>
        <end position="210"/>
    </location>
</feature>
<accession>A0A139GY64</accession>
<comment type="caution">
    <text evidence="2">The sequence shown here is derived from an EMBL/GenBank/DDBJ whole genome shotgun (WGS) entry which is preliminary data.</text>
</comment>
<evidence type="ECO:0000256" key="1">
    <source>
        <dbReference type="SAM" id="MobiDB-lite"/>
    </source>
</evidence>